<evidence type="ECO:0000256" key="2">
    <source>
        <dbReference type="ARBA" id="ARBA00022692"/>
    </source>
</evidence>
<evidence type="ECO:0000256" key="4">
    <source>
        <dbReference type="ARBA" id="ARBA00023136"/>
    </source>
</evidence>
<dbReference type="InterPro" id="IPR032808">
    <property type="entry name" value="DoxX"/>
</dbReference>
<accession>A0A2R8AGU8</accession>
<keyword evidence="3 5" id="KW-1133">Transmembrane helix</keyword>
<sequence length="123" mass="13286">MTAVTLFVGLLSAFFLFASSIKIFGWQKKIFEIQLGMFQSYGLNRQIMALVGCVELFGAIAIWFQSLWLGPLGALALLGTSLGAITCHLIFDSWKDGVPAMITATLSAIVLWSGLDKLLGLIG</sequence>
<keyword evidence="2 5" id="KW-0812">Transmembrane</keyword>
<organism evidence="6 7">
    <name type="scientific">Aliiroseovarius pelagivivens</name>
    <dbReference type="NCBI Taxonomy" id="1639690"/>
    <lineage>
        <taxon>Bacteria</taxon>
        <taxon>Pseudomonadati</taxon>
        <taxon>Pseudomonadota</taxon>
        <taxon>Alphaproteobacteria</taxon>
        <taxon>Rhodobacterales</taxon>
        <taxon>Paracoccaceae</taxon>
        <taxon>Aliiroseovarius</taxon>
    </lineage>
</organism>
<feature type="transmembrane region" description="Helical" evidence="5">
    <location>
        <begin position="47"/>
        <end position="66"/>
    </location>
</feature>
<feature type="transmembrane region" description="Helical" evidence="5">
    <location>
        <begin position="72"/>
        <end position="91"/>
    </location>
</feature>
<keyword evidence="7" id="KW-1185">Reference proteome</keyword>
<dbReference type="EMBL" id="OMOI01000001">
    <property type="protein sequence ID" value="SPF75238.1"/>
    <property type="molecule type" value="Genomic_DNA"/>
</dbReference>
<dbReference type="GO" id="GO:0016020">
    <property type="term" value="C:membrane"/>
    <property type="evidence" value="ECO:0007669"/>
    <property type="project" value="UniProtKB-SubCell"/>
</dbReference>
<evidence type="ECO:0008006" key="8">
    <source>
        <dbReference type="Google" id="ProtNLM"/>
    </source>
</evidence>
<dbReference type="AlphaFoldDB" id="A0A2R8AGU8"/>
<reference evidence="6 7" key="1">
    <citation type="submission" date="2018-03" db="EMBL/GenBank/DDBJ databases">
        <authorList>
            <person name="Keele B.F."/>
        </authorList>
    </citation>
    <scope>NUCLEOTIDE SEQUENCE [LARGE SCALE GENOMIC DNA]</scope>
    <source>
        <strain evidence="6 7">CECT 8811</strain>
    </source>
</reference>
<evidence type="ECO:0000313" key="6">
    <source>
        <dbReference type="EMBL" id="SPF75238.1"/>
    </source>
</evidence>
<protein>
    <recommendedName>
        <fullName evidence="8">DoxX family protein</fullName>
    </recommendedName>
</protein>
<feature type="transmembrane region" description="Helical" evidence="5">
    <location>
        <begin position="6"/>
        <end position="26"/>
    </location>
</feature>
<comment type="subcellular location">
    <subcellularLocation>
        <location evidence="1">Membrane</location>
        <topology evidence="1">Multi-pass membrane protein</topology>
    </subcellularLocation>
</comment>
<gene>
    <name evidence="6" type="ORF">ALP8811_00224</name>
</gene>
<dbReference type="OrthoDB" id="5879006at2"/>
<dbReference type="Pfam" id="PF13564">
    <property type="entry name" value="DoxX_2"/>
    <property type="match status" value="1"/>
</dbReference>
<evidence type="ECO:0000256" key="5">
    <source>
        <dbReference type="SAM" id="Phobius"/>
    </source>
</evidence>
<proteinExistence type="predicted"/>
<name>A0A2R8AGU8_9RHOB</name>
<evidence type="ECO:0000256" key="1">
    <source>
        <dbReference type="ARBA" id="ARBA00004141"/>
    </source>
</evidence>
<feature type="transmembrane region" description="Helical" evidence="5">
    <location>
        <begin position="98"/>
        <end position="115"/>
    </location>
</feature>
<dbReference type="RefSeq" id="WP_108855355.1">
    <property type="nucleotide sequence ID" value="NZ_OMOI01000001.1"/>
</dbReference>
<evidence type="ECO:0000256" key="3">
    <source>
        <dbReference type="ARBA" id="ARBA00022989"/>
    </source>
</evidence>
<evidence type="ECO:0000313" key="7">
    <source>
        <dbReference type="Proteomes" id="UP000244911"/>
    </source>
</evidence>
<keyword evidence="4 5" id="KW-0472">Membrane</keyword>
<dbReference type="Proteomes" id="UP000244911">
    <property type="component" value="Unassembled WGS sequence"/>
</dbReference>